<gene>
    <name evidence="4" type="ORF">IFM89_007828</name>
</gene>
<accession>A0A835HYU4</accession>
<dbReference type="AlphaFoldDB" id="A0A835HYU4"/>
<feature type="compositionally biased region" description="Low complexity" evidence="2">
    <location>
        <begin position="61"/>
        <end position="71"/>
    </location>
</feature>
<dbReference type="InterPro" id="IPR046431">
    <property type="entry name" value="FAF_dom"/>
</dbReference>
<comment type="similarity">
    <text evidence="1">Belongs to the fantastic four family.</text>
</comment>
<evidence type="ECO:0000313" key="5">
    <source>
        <dbReference type="Proteomes" id="UP000631114"/>
    </source>
</evidence>
<proteinExistence type="inferred from homology"/>
<feature type="compositionally biased region" description="Low complexity" evidence="2">
    <location>
        <begin position="15"/>
        <end position="26"/>
    </location>
</feature>
<feature type="domain" description="FAF" evidence="3">
    <location>
        <begin position="85"/>
        <end position="142"/>
    </location>
</feature>
<dbReference type="PANTHER" id="PTHR33155:SF75">
    <property type="entry name" value="OS02G0750800 PROTEIN"/>
    <property type="match status" value="1"/>
</dbReference>
<evidence type="ECO:0000256" key="1">
    <source>
        <dbReference type="ARBA" id="ARBA00008690"/>
    </source>
</evidence>
<comment type="caution">
    <text evidence="4">The sequence shown here is derived from an EMBL/GenBank/DDBJ whole genome shotgun (WGS) entry which is preliminary data.</text>
</comment>
<dbReference type="InterPro" id="IPR021410">
    <property type="entry name" value="FAF"/>
</dbReference>
<keyword evidence="5" id="KW-1185">Reference proteome</keyword>
<dbReference type="OrthoDB" id="1928183at2759"/>
<feature type="region of interest" description="Disordered" evidence="2">
    <location>
        <begin position="13"/>
        <end position="48"/>
    </location>
</feature>
<dbReference type="Pfam" id="PF11250">
    <property type="entry name" value="FAF"/>
    <property type="match status" value="1"/>
</dbReference>
<dbReference type="EMBL" id="JADFTS010000004">
    <property type="protein sequence ID" value="KAF9608206.1"/>
    <property type="molecule type" value="Genomic_DNA"/>
</dbReference>
<evidence type="ECO:0000313" key="4">
    <source>
        <dbReference type="EMBL" id="KAF9608206.1"/>
    </source>
</evidence>
<evidence type="ECO:0000259" key="3">
    <source>
        <dbReference type="Pfam" id="PF11250"/>
    </source>
</evidence>
<dbReference type="Proteomes" id="UP000631114">
    <property type="component" value="Unassembled WGS sequence"/>
</dbReference>
<protein>
    <recommendedName>
        <fullName evidence="3">FAF domain-containing protein</fullName>
    </recommendedName>
</protein>
<dbReference type="PANTHER" id="PTHR33155">
    <property type="entry name" value="FANTASTIC FOUR-LIKE PROTEIN (DUF3049)"/>
    <property type="match status" value="1"/>
</dbReference>
<sequence>MDILSIATTLFGNKSSSTSSSFSSSTNDTTQKTENEPGLKSLAASPHRNRSCISRTNLLCSSHSSSEPSFSVMDTSNEKKKMKREFPPPIPLLARTENLLCHMPWVLKRSYKDGRLVMHEVPVKHHEFFKVHRSNGRLVLRMMYMADDQLAPKKNDIDQQQRRQDIRRVVSESRILSSSMPEGRIGCLPKDTRNDFLRMGTPTIRPIFS</sequence>
<name>A0A835HYU4_9MAGN</name>
<organism evidence="4 5">
    <name type="scientific">Coptis chinensis</name>
    <dbReference type="NCBI Taxonomy" id="261450"/>
    <lineage>
        <taxon>Eukaryota</taxon>
        <taxon>Viridiplantae</taxon>
        <taxon>Streptophyta</taxon>
        <taxon>Embryophyta</taxon>
        <taxon>Tracheophyta</taxon>
        <taxon>Spermatophyta</taxon>
        <taxon>Magnoliopsida</taxon>
        <taxon>Ranunculales</taxon>
        <taxon>Ranunculaceae</taxon>
        <taxon>Coptidoideae</taxon>
        <taxon>Coptis</taxon>
    </lineage>
</organism>
<reference evidence="4 5" key="1">
    <citation type="submission" date="2020-10" db="EMBL/GenBank/DDBJ databases">
        <title>The Coptis chinensis genome and diversification of protoberbering-type alkaloids.</title>
        <authorList>
            <person name="Wang B."/>
            <person name="Shu S."/>
            <person name="Song C."/>
            <person name="Liu Y."/>
        </authorList>
    </citation>
    <scope>NUCLEOTIDE SEQUENCE [LARGE SCALE GENOMIC DNA]</scope>
    <source>
        <strain evidence="4">HL-2020</strain>
        <tissue evidence="4">Leaf</tissue>
    </source>
</reference>
<evidence type="ECO:0000256" key="2">
    <source>
        <dbReference type="SAM" id="MobiDB-lite"/>
    </source>
</evidence>
<feature type="region of interest" description="Disordered" evidence="2">
    <location>
        <begin position="61"/>
        <end position="83"/>
    </location>
</feature>